<proteinExistence type="predicted"/>
<keyword evidence="3" id="KW-1185">Reference proteome</keyword>
<organism evidence="2 3">
    <name type="scientific">Kurthia sibirica</name>
    <dbReference type="NCBI Taxonomy" id="202750"/>
    <lineage>
        <taxon>Bacteria</taxon>
        <taxon>Bacillati</taxon>
        <taxon>Bacillota</taxon>
        <taxon>Bacilli</taxon>
        <taxon>Bacillales</taxon>
        <taxon>Caryophanaceae</taxon>
        <taxon>Kurthia</taxon>
    </lineage>
</organism>
<protein>
    <submittedName>
        <fullName evidence="2">Uncharacterized protein</fullName>
    </submittedName>
</protein>
<accession>A0A2U3AJF6</accession>
<dbReference type="AlphaFoldDB" id="A0A2U3AJF6"/>
<evidence type="ECO:0000256" key="1">
    <source>
        <dbReference type="SAM" id="MobiDB-lite"/>
    </source>
</evidence>
<feature type="region of interest" description="Disordered" evidence="1">
    <location>
        <begin position="488"/>
        <end position="534"/>
    </location>
</feature>
<name>A0A2U3AJF6_9BACL</name>
<evidence type="ECO:0000313" key="3">
    <source>
        <dbReference type="Proteomes" id="UP000245938"/>
    </source>
</evidence>
<comment type="caution">
    <text evidence="2">The sequence shown here is derived from an EMBL/GenBank/DDBJ whole genome shotgun (WGS) entry which is preliminary data.</text>
</comment>
<sequence length="649" mass="73907">MTYKTLIIEVHNLNATDNQWQFSQIPNIEESNFNKILERFYSLGVAGLTRENIQNSLDGRLNDNDQPIVVTIKLGKIDRQSIPGIDSIVERINSLEGRNGYAKETISHMKATMQEKELRYISFEDSNTRGLTGAKYGQSNSKDHTWGIYAYNKGVHFEEKDEKFEASRGGSHGVGKIASNAASDLHMMFFANCDKEGEKHLGGTIQLIEHQYKNAYYRSTGYFAKLGGSNFLPFENKFGGIFEKQTRGLKIVIPFLRKSFYKEDEIIRSVCDSFFVAILEKKLIVQINDLVIDASTIEDIVSNPNYYEQDISAMKKVFTPLYVRTYKNETSHVIEIPHGSSTFKFNLYFNYDEQIPKGRVAIIRTIGMKIEDFMVKNNSTKPFNGVLIGSSDEDVYLKSLENESHTKISSDDIKNPELKKQAKKFISNLTKELLKVIDEAVRKHNPVDGKINTSDILYTMELDFKENLAESFGTIKIKNGRNIVTSDEGKNAEIAPAKEKRKKRGTENPVKPKQTGIRRKSNKPDKGDEKSAVEDVKDEFKINPYRVERLLLNDQEIIQLNLTGDPDVSKAVRCNLKFNIVDGMGKEYMGEFNMLANYVKVIDKNTNAECKVEKDAIKNVSVKKGYVNLQLALQPAYNRSLKFIYYVEV</sequence>
<reference evidence="2 3" key="1">
    <citation type="submission" date="2018-05" db="EMBL/GenBank/DDBJ databases">
        <title>Kurthia sibirica genome sequence.</title>
        <authorList>
            <person name="Maclea K.S."/>
            <person name="Goen A.E."/>
        </authorList>
    </citation>
    <scope>NUCLEOTIDE SEQUENCE [LARGE SCALE GENOMIC DNA]</scope>
    <source>
        <strain evidence="2 3">ATCC 49154</strain>
    </source>
</reference>
<gene>
    <name evidence="2" type="ORF">DEX24_11960</name>
</gene>
<dbReference type="Proteomes" id="UP000245938">
    <property type="component" value="Unassembled WGS sequence"/>
</dbReference>
<dbReference type="EMBL" id="QFVR01000017">
    <property type="protein sequence ID" value="PWI24677.1"/>
    <property type="molecule type" value="Genomic_DNA"/>
</dbReference>
<feature type="compositionally biased region" description="Basic and acidic residues" evidence="1">
    <location>
        <begin position="522"/>
        <end position="534"/>
    </location>
</feature>
<dbReference type="OrthoDB" id="1395829at2"/>
<evidence type="ECO:0000313" key="2">
    <source>
        <dbReference type="EMBL" id="PWI24677.1"/>
    </source>
</evidence>